<reference evidence="1" key="1">
    <citation type="submission" date="2014-09" db="EMBL/GenBank/DDBJ databases">
        <authorList>
            <person name="Magalhaes I.L.F."/>
            <person name="Oliveira U."/>
            <person name="Santos F.R."/>
            <person name="Vidigal T.H.D.A."/>
            <person name="Brescovit A.D."/>
            <person name="Santos A.J."/>
        </authorList>
    </citation>
    <scope>NUCLEOTIDE SEQUENCE</scope>
    <source>
        <tissue evidence="1">Shoot tissue taken approximately 20 cm above the soil surface</tissue>
    </source>
</reference>
<dbReference type="AlphaFoldDB" id="A0A0A8ZMG5"/>
<proteinExistence type="predicted"/>
<name>A0A0A8ZMG5_ARUDO</name>
<evidence type="ECO:0000313" key="1">
    <source>
        <dbReference type="EMBL" id="JAD40579.1"/>
    </source>
</evidence>
<protein>
    <submittedName>
        <fullName evidence="1">Uncharacterized protein</fullName>
    </submittedName>
</protein>
<organism evidence="1">
    <name type="scientific">Arundo donax</name>
    <name type="common">Giant reed</name>
    <name type="synonym">Donax arundinaceus</name>
    <dbReference type="NCBI Taxonomy" id="35708"/>
    <lineage>
        <taxon>Eukaryota</taxon>
        <taxon>Viridiplantae</taxon>
        <taxon>Streptophyta</taxon>
        <taxon>Embryophyta</taxon>
        <taxon>Tracheophyta</taxon>
        <taxon>Spermatophyta</taxon>
        <taxon>Magnoliopsida</taxon>
        <taxon>Liliopsida</taxon>
        <taxon>Poales</taxon>
        <taxon>Poaceae</taxon>
        <taxon>PACMAD clade</taxon>
        <taxon>Arundinoideae</taxon>
        <taxon>Arundineae</taxon>
        <taxon>Arundo</taxon>
    </lineage>
</organism>
<dbReference type="EMBL" id="GBRH01257316">
    <property type="protein sequence ID" value="JAD40579.1"/>
    <property type="molecule type" value="Transcribed_RNA"/>
</dbReference>
<sequence length="44" mass="4917">MVILWLGDYKSGTQKGMSATSSHYFLAVQSQSENRNAPKETQLL</sequence>
<accession>A0A0A8ZMG5</accession>
<reference evidence="1" key="2">
    <citation type="journal article" date="2015" name="Data Brief">
        <title>Shoot transcriptome of the giant reed, Arundo donax.</title>
        <authorList>
            <person name="Barrero R.A."/>
            <person name="Guerrero F.D."/>
            <person name="Moolhuijzen P."/>
            <person name="Goolsby J.A."/>
            <person name="Tidwell J."/>
            <person name="Bellgard S.E."/>
            <person name="Bellgard M.I."/>
        </authorList>
    </citation>
    <scope>NUCLEOTIDE SEQUENCE</scope>
    <source>
        <tissue evidence="1">Shoot tissue taken approximately 20 cm above the soil surface</tissue>
    </source>
</reference>